<reference evidence="1 2" key="1">
    <citation type="submission" date="2018-11" db="EMBL/GenBank/DDBJ databases">
        <title>Complete genome sequence of Paenibacillus baekrokdamisoli strain KCTC 33723.</title>
        <authorList>
            <person name="Kang S.W."/>
            <person name="Lee K.C."/>
            <person name="Kim K.K."/>
            <person name="Kim J.S."/>
            <person name="Kim D.S."/>
            <person name="Ko S.H."/>
            <person name="Yang S.H."/>
            <person name="Lee J.S."/>
        </authorList>
    </citation>
    <scope>NUCLEOTIDE SEQUENCE [LARGE SCALE GENOMIC DNA]</scope>
    <source>
        <strain evidence="1 2">KCTC 33723</strain>
    </source>
</reference>
<name>A0A3G9JIJ3_9BACL</name>
<protein>
    <submittedName>
        <fullName evidence="1">Uncharacterized protein</fullName>
    </submittedName>
</protein>
<dbReference type="AlphaFoldDB" id="A0A3G9JIJ3"/>
<sequence length="286" mass="32007">MSQLRTITFVFPNASSQEKAWNHLFGSLLQGIPACQGDHFIISSSQKNALPQTSFRSANIPLPRIVFDAAELEMNMDIGRISLSAGVDDASLGWGSMSTDQASPPLHTERTSNALPISELHDLLKDKLVGLDHSGVNIPTSCMQRGEWEEIIGKISEVCNLYRYPDEDWPFIIPADEAEFAADITAFTVKRTPKFEWVYDSYTDKPVFQFALETTMTQAEAEKQFPAPSGFAIPGLDHIFRSVIVDSPWHTDLTIRMDLYYKSEQGELSDWESGEWLIKSGGRIRG</sequence>
<accession>A0A3G9JIJ3</accession>
<evidence type="ECO:0000313" key="2">
    <source>
        <dbReference type="Proteomes" id="UP000275368"/>
    </source>
</evidence>
<dbReference type="KEGG" id="pbk:Back11_41940"/>
<organism evidence="1 2">
    <name type="scientific">Paenibacillus baekrokdamisoli</name>
    <dbReference type="NCBI Taxonomy" id="1712516"/>
    <lineage>
        <taxon>Bacteria</taxon>
        <taxon>Bacillati</taxon>
        <taxon>Bacillota</taxon>
        <taxon>Bacilli</taxon>
        <taxon>Bacillales</taxon>
        <taxon>Paenibacillaceae</taxon>
        <taxon>Paenibacillus</taxon>
    </lineage>
</organism>
<proteinExistence type="predicted"/>
<dbReference type="Proteomes" id="UP000275368">
    <property type="component" value="Chromosome"/>
</dbReference>
<keyword evidence="2" id="KW-1185">Reference proteome</keyword>
<dbReference type="OrthoDB" id="2933939at2"/>
<evidence type="ECO:0000313" key="1">
    <source>
        <dbReference type="EMBL" id="BBH22849.1"/>
    </source>
</evidence>
<dbReference type="EMBL" id="AP019308">
    <property type="protein sequence ID" value="BBH22849.1"/>
    <property type="molecule type" value="Genomic_DNA"/>
</dbReference>
<gene>
    <name evidence="1" type="ORF">Back11_41940</name>
</gene>
<dbReference type="RefSeq" id="WP_125661595.1">
    <property type="nucleotide sequence ID" value="NZ_AP019308.1"/>
</dbReference>